<evidence type="ECO:0000256" key="5">
    <source>
        <dbReference type="ARBA" id="ARBA00023136"/>
    </source>
</evidence>
<accession>A0A1I8MEC3</accession>
<dbReference type="VEuPathDB" id="VectorBase:MDOMA2_008745"/>
<evidence type="ECO:0000256" key="6">
    <source>
        <dbReference type="ARBA" id="ARBA00024615"/>
    </source>
</evidence>
<feature type="transmembrane region" description="Helical" evidence="15">
    <location>
        <begin position="6"/>
        <end position="25"/>
    </location>
</feature>
<comment type="catalytic activity">
    <reaction evidence="9">
        <text>6-(alpha-D-glucosaminyl)-(1-octadecanoyl,2-(9Z)-octadecenoyl-sn-glycero-3-phospho)-1D-myo-inositol(in) = 6-(alpha-D-glucosaminyl)-(1-octadecanoyl,2-(9Z)-octadecenoyl-sn-glycero-3-phospho)-1D-myo-inositol(out)</text>
        <dbReference type="Rhea" id="RHEA:71495"/>
        <dbReference type="ChEBI" id="CHEBI:190691"/>
    </reaction>
</comment>
<organism evidence="16">
    <name type="scientific">Musca domestica</name>
    <name type="common">House fly</name>
    <dbReference type="NCBI Taxonomy" id="7370"/>
    <lineage>
        <taxon>Eukaryota</taxon>
        <taxon>Metazoa</taxon>
        <taxon>Ecdysozoa</taxon>
        <taxon>Arthropoda</taxon>
        <taxon>Hexapoda</taxon>
        <taxon>Insecta</taxon>
        <taxon>Pterygota</taxon>
        <taxon>Neoptera</taxon>
        <taxon>Endopterygota</taxon>
        <taxon>Diptera</taxon>
        <taxon>Brachycera</taxon>
        <taxon>Muscomorpha</taxon>
        <taxon>Muscoidea</taxon>
        <taxon>Muscidae</taxon>
        <taxon>Musca</taxon>
    </lineage>
</organism>
<feature type="transmembrane region" description="Helical" evidence="15">
    <location>
        <begin position="410"/>
        <end position="429"/>
    </location>
</feature>
<sequence>MPLAFPSISTILGIAFLGYIGHSMWMMAQLFTTLKCTDLPCYNSFLANRPRMQLALWTSTAHNPISTEVTKVDSIKNFDYLKSYEKDYEIKVPAKTRRNGTLYMQVVLALQGEPLEWKTLRRDGPTVIHSLSITEYMVPKAAAYNLLSDKEKDAATASRKSQKAAKPYAHIMSEVHVSLLTDLISLSAADVPPEMAPLIHVNRHQQILPILKTDFFNTRMKDLVEVDRNMTTFKIKFHFRPMGIGRLRLMLMIEHAMKMMYQMGFTKNDVEEIKSMLSDANLYLLLVTIFVASIHMLFDFLSFKNDVAFWRKKKSYEGLSTRTTLWRAFSQIVIFLYLMDEKTSLLVVIPAGIGVLIELWKCKKILKLEISLSGIRKKEEIANSAESRKAKAVGSAEMKTEEFDKQGMRYLSYLLYPLCVGGAIYSLIYYPHRSWYSWTLNSLVKGVYAFGFLFMLPQLFVNYKLKSVAALPWRAFMYKAFNTFIDDFFAFIISMPTAHRVACLRDDVVFLIYLYQRWLYPVDKNRLDTGLSIEDMADNETITESIADDVSNDGKAIESKKQK</sequence>
<evidence type="ECO:0000256" key="4">
    <source>
        <dbReference type="ARBA" id="ARBA00022989"/>
    </source>
</evidence>
<dbReference type="AlphaFoldDB" id="A0A1I8MEC3"/>
<comment type="subcellular location">
    <subcellularLocation>
        <location evidence="1">Membrane</location>
        <topology evidence="1">Multi-pass membrane protein</topology>
    </subcellularLocation>
</comment>
<keyword evidence="5 15" id="KW-0472">Membrane</keyword>
<dbReference type="STRING" id="7370.A0A1I8MEC3"/>
<evidence type="ECO:0000256" key="8">
    <source>
        <dbReference type="ARBA" id="ARBA00035895"/>
    </source>
</evidence>
<gene>
    <name evidence="16" type="primary">101887230</name>
    <name evidence="18" type="synonym">LOC101887230</name>
</gene>
<dbReference type="eggNOG" id="KOG2489">
    <property type="taxonomic scope" value="Eukaryota"/>
</dbReference>
<evidence type="ECO:0000313" key="18">
    <source>
        <dbReference type="RefSeq" id="XP_005184105.1"/>
    </source>
</evidence>
<comment type="function">
    <text evidence="13">Scramblase that mediates the translocation of glucosaminylphosphatidylinositol (alpha-D-GlcN-(1-6)-(1,2-diacyl-sn-glycero-3-phospho)-1D-myo-inositol, GlcN-PI) across the endoplasmic reticulum (ER) membrane, from the cytosolic leaflet to the luminal leaflet of the ER membrane, where it participates in the biosynthesis of glycosylphosphatidylinositol (GPI). GPI is a lipid glycoconjugate involved in post-translational modification of proteins. Can also translocate 1,2-diacyl-sn-glycero-3-phospho-(1D-myo-inositol) (phosphatidylinositol or PI), as well as several other phospholipids (1,2-diacyl-sn-glycero-3-phosphocholine, 1,2-diacyl-sn-glycero-3-phosphoethanolamine), and N-acetylglucosaminylphosphatidylinositol (GlcNAc-PI) in vitro.</text>
</comment>
<feature type="transmembrane region" description="Helical" evidence="15">
    <location>
        <begin position="345"/>
        <end position="362"/>
    </location>
</feature>
<dbReference type="EnsemblMetazoa" id="MDOA004028-RA">
    <property type="protein sequence ID" value="MDOA004028-PA"/>
    <property type="gene ID" value="MDOA004028"/>
</dbReference>
<evidence type="ECO:0000256" key="3">
    <source>
        <dbReference type="ARBA" id="ARBA00022692"/>
    </source>
</evidence>
<dbReference type="PANTHER" id="PTHR21347:SF0">
    <property type="entry name" value="LIPID SCRAMBLASE CLPTM1L"/>
    <property type="match status" value="1"/>
</dbReference>
<dbReference type="PANTHER" id="PTHR21347">
    <property type="entry name" value="CLEFT LIP AND PALATE ASSOCIATED TRANSMEMBRANE PROTEIN-RELATED"/>
    <property type="match status" value="1"/>
</dbReference>
<evidence type="ECO:0000256" key="15">
    <source>
        <dbReference type="SAM" id="Phobius"/>
    </source>
</evidence>
<keyword evidence="4 15" id="KW-1133">Transmembrane helix</keyword>
<evidence type="ECO:0000256" key="13">
    <source>
        <dbReference type="ARBA" id="ARBA00045827"/>
    </source>
</evidence>
<protein>
    <recommendedName>
        <fullName evidence="10">Lipid scramblase CLPTM1L</fullName>
    </recommendedName>
    <alternativeName>
        <fullName evidence="12">Cisplatin resistance-related protein 9</fullName>
    </alternativeName>
    <alternativeName>
        <fullName evidence="11">Cleft lip and palate transmembrane protein 1-like protein</fullName>
    </alternativeName>
</protein>
<evidence type="ECO:0000256" key="10">
    <source>
        <dbReference type="ARBA" id="ARBA00040905"/>
    </source>
</evidence>
<dbReference type="KEGG" id="mde:101887230"/>
<comment type="catalytic activity">
    <reaction evidence="6">
        <text>a 1,2-diacyl-sn-glycero-3-phosphoethanolamine(in) = a 1,2-diacyl-sn-glycero-3-phosphoethanolamine(out)</text>
        <dbReference type="Rhea" id="RHEA:38895"/>
        <dbReference type="ChEBI" id="CHEBI:64612"/>
    </reaction>
</comment>
<comment type="similarity">
    <text evidence="2">Belongs to the CLPTM1 family.</text>
</comment>
<dbReference type="Pfam" id="PF05602">
    <property type="entry name" value="CLPTM1"/>
    <property type="match status" value="1"/>
</dbReference>
<dbReference type="GeneID" id="101887230"/>
<evidence type="ECO:0000256" key="2">
    <source>
        <dbReference type="ARBA" id="ARBA00009310"/>
    </source>
</evidence>
<dbReference type="OrthoDB" id="378564at2759"/>
<dbReference type="GO" id="GO:0016020">
    <property type="term" value="C:membrane"/>
    <property type="evidence" value="ECO:0007669"/>
    <property type="project" value="UniProtKB-SubCell"/>
</dbReference>
<dbReference type="VEuPathDB" id="VectorBase:MDOA004028"/>
<reference evidence="16" key="1">
    <citation type="submission" date="2020-05" db="UniProtKB">
        <authorList>
            <consortium name="EnsemblMetazoa"/>
        </authorList>
    </citation>
    <scope>IDENTIFICATION</scope>
    <source>
        <strain evidence="16">Aabys</strain>
    </source>
</reference>
<evidence type="ECO:0000256" key="14">
    <source>
        <dbReference type="ARBA" id="ARBA00093208"/>
    </source>
</evidence>
<proteinExistence type="inferred from homology"/>
<comment type="catalytic activity">
    <reaction evidence="8">
        <text>a 1,2-diacyl-sn-glycero-3-phospho-(1D-myo-inositol)(in) = a 1,2-diacyl-sn-glycero-3-phospho-(1D-myo-inositol)(out)</text>
        <dbReference type="Rhea" id="RHEA:38691"/>
        <dbReference type="ChEBI" id="CHEBI:57880"/>
    </reaction>
</comment>
<evidence type="ECO:0000256" key="12">
    <source>
        <dbReference type="ARBA" id="ARBA00043155"/>
    </source>
</evidence>
<evidence type="ECO:0000313" key="16">
    <source>
        <dbReference type="EnsemblMetazoa" id="MDOA004028-PA"/>
    </source>
</evidence>
<feature type="transmembrane region" description="Helical" evidence="15">
    <location>
        <begin position="435"/>
        <end position="456"/>
    </location>
</feature>
<keyword evidence="3 15" id="KW-0812">Transmembrane</keyword>
<dbReference type="Proteomes" id="UP001652621">
    <property type="component" value="Unplaced"/>
</dbReference>
<comment type="catalytic activity">
    <reaction evidence="14">
        <text>a 6-(alpha-D-glucosaminyl)-1-(1,2-diacyl-sn-glycero-3-phospho)-1D-myo-inositol(in) = a 6-(alpha-D-glucosaminyl)-1-(1,2-diacyl-sn-glycero-3-phospho)-1D-myo-inositol(out)</text>
        <dbReference type="Rhea" id="RHEA:71491"/>
        <dbReference type="ChEBI" id="CHEBI:57997"/>
    </reaction>
</comment>
<feature type="transmembrane region" description="Helical" evidence="15">
    <location>
        <begin position="281"/>
        <end position="303"/>
    </location>
</feature>
<evidence type="ECO:0000256" key="9">
    <source>
        <dbReference type="ARBA" id="ARBA00036810"/>
    </source>
</evidence>
<comment type="catalytic activity">
    <reaction evidence="7">
        <text>a 1,2-diacyl-sn-glycero-3-phosphocholine(in) = a 1,2-diacyl-sn-glycero-3-phosphocholine(out)</text>
        <dbReference type="Rhea" id="RHEA:38571"/>
        <dbReference type="ChEBI" id="CHEBI:57643"/>
    </reaction>
</comment>
<dbReference type="GO" id="GO:0012505">
    <property type="term" value="C:endomembrane system"/>
    <property type="evidence" value="ECO:0007669"/>
    <property type="project" value="TreeGrafter"/>
</dbReference>
<keyword evidence="17" id="KW-1185">Reference proteome</keyword>
<dbReference type="InterPro" id="IPR008429">
    <property type="entry name" value="CLPTM1"/>
</dbReference>
<evidence type="ECO:0000256" key="7">
    <source>
        <dbReference type="ARBA" id="ARBA00024631"/>
    </source>
</evidence>
<dbReference type="RefSeq" id="XP_005184105.1">
    <property type="nucleotide sequence ID" value="XM_005184048.3"/>
</dbReference>
<reference evidence="18" key="2">
    <citation type="submission" date="2025-04" db="UniProtKB">
        <authorList>
            <consortium name="RefSeq"/>
        </authorList>
    </citation>
    <scope>IDENTIFICATION</scope>
    <source>
        <strain evidence="18">Aabys</strain>
    </source>
</reference>
<evidence type="ECO:0000256" key="1">
    <source>
        <dbReference type="ARBA" id="ARBA00004141"/>
    </source>
</evidence>
<evidence type="ECO:0000256" key="11">
    <source>
        <dbReference type="ARBA" id="ARBA00042320"/>
    </source>
</evidence>
<evidence type="ECO:0000313" key="17">
    <source>
        <dbReference type="Proteomes" id="UP001652621"/>
    </source>
</evidence>
<name>A0A1I8MEC3_MUSDO</name>